<proteinExistence type="inferred from homology"/>
<dbReference type="GO" id="GO:0000105">
    <property type="term" value="P:L-histidine biosynthetic process"/>
    <property type="evidence" value="ECO:0007669"/>
    <property type="project" value="UniProtKB-UniRule"/>
</dbReference>
<organism evidence="11 12">
    <name type="scientific">Cognatishimia activa</name>
    <dbReference type="NCBI Taxonomy" id="1715691"/>
    <lineage>
        <taxon>Bacteria</taxon>
        <taxon>Pseudomonadati</taxon>
        <taxon>Pseudomonadota</taxon>
        <taxon>Alphaproteobacteria</taxon>
        <taxon>Rhodobacterales</taxon>
        <taxon>Paracoccaceae</taxon>
        <taxon>Cognatishimia</taxon>
    </lineage>
</organism>
<evidence type="ECO:0000256" key="8">
    <source>
        <dbReference type="ARBA" id="ARBA00023235"/>
    </source>
</evidence>
<dbReference type="EC" id="5.3.1.16" evidence="9"/>
<dbReference type="InterPro" id="IPR006062">
    <property type="entry name" value="His_biosynth"/>
</dbReference>
<dbReference type="RefSeq" id="WP_209356084.1">
    <property type="nucleotide sequence ID" value="NZ_CP060010.1"/>
</dbReference>
<dbReference type="EMBL" id="CP060010">
    <property type="protein sequence ID" value="QTN35386.1"/>
    <property type="molecule type" value="Genomic_DNA"/>
</dbReference>
<dbReference type="AlphaFoldDB" id="A0A975ENL7"/>
<dbReference type="InterPro" id="IPR023016">
    <property type="entry name" value="HisA/PriA"/>
</dbReference>
<evidence type="ECO:0000256" key="1">
    <source>
        <dbReference type="ARBA" id="ARBA00000901"/>
    </source>
</evidence>
<evidence type="ECO:0000256" key="4">
    <source>
        <dbReference type="ARBA" id="ARBA00009667"/>
    </source>
</evidence>
<dbReference type="FunFam" id="3.20.20.70:FF:000009">
    <property type="entry name" value="1-(5-phosphoribosyl)-5-[(5-phosphoribosylamino)methylideneamino] imidazole-4-carboxamide isomerase"/>
    <property type="match status" value="1"/>
</dbReference>
<comment type="catalytic activity">
    <reaction evidence="1 9">
        <text>1-(5-phospho-beta-D-ribosyl)-5-[(5-phospho-beta-D-ribosylamino)methylideneamino]imidazole-4-carboxamide = 5-[(5-phospho-1-deoxy-D-ribulos-1-ylimino)methylamino]-1-(5-phospho-beta-D-ribosyl)imidazole-4-carboxamide</text>
        <dbReference type="Rhea" id="RHEA:15469"/>
        <dbReference type="ChEBI" id="CHEBI:58435"/>
        <dbReference type="ChEBI" id="CHEBI:58525"/>
        <dbReference type="EC" id="5.3.1.16"/>
    </reaction>
</comment>
<evidence type="ECO:0000256" key="6">
    <source>
        <dbReference type="ARBA" id="ARBA00022605"/>
    </source>
</evidence>
<dbReference type="KEGG" id="cact:HZ995_12985"/>
<dbReference type="Gene3D" id="3.20.20.70">
    <property type="entry name" value="Aldolase class I"/>
    <property type="match status" value="1"/>
</dbReference>
<protein>
    <recommendedName>
        <fullName evidence="9">1-(5-phosphoribosyl)-5-[(5-phosphoribosylamino)methylideneamino] imidazole-4-carboxamide isomerase</fullName>
        <ecNumber evidence="9">5.3.1.16</ecNumber>
    </recommendedName>
    <alternativeName>
        <fullName evidence="9">Phosphoribosylformimino-5-aminoimidazole carboxamide ribotide isomerase</fullName>
    </alternativeName>
</protein>
<dbReference type="GO" id="GO:0003949">
    <property type="term" value="F:1-(5-phosphoribosyl)-5-[(5-phosphoribosylamino)methylideneamino]imidazole-4-carboxamide isomerase activity"/>
    <property type="evidence" value="ECO:0007669"/>
    <property type="project" value="UniProtKB-UniRule"/>
</dbReference>
<comment type="pathway">
    <text evidence="3 9">Amino-acid biosynthesis; L-histidine biosynthesis; L-histidine from 5-phospho-alpha-D-ribose 1-diphosphate: step 4/9.</text>
</comment>
<keyword evidence="7 9" id="KW-0368">Histidine biosynthesis</keyword>
<evidence type="ECO:0000256" key="7">
    <source>
        <dbReference type="ARBA" id="ARBA00023102"/>
    </source>
</evidence>
<dbReference type="Proteomes" id="UP000665026">
    <property type="component" value="Chromosome"/>
</dbReference>
<comment type="subcellular location">
    <subcellularLocation>
        <location evidence="2 9">Cytoplasm</location>
    </subcellularLocation>
</comment>
<feature type="active site" description="Proton acceptor" evidence="9">
    <location>
        <position position="8"/>
    </location>
</feature>
<dbReference type="SUPFAM" id="SSF51366">
    <property type="entry name" value="Ribulose-phoshate binding barrel"/>
    <property type="match status" value="1"/>
</dbReference>
<evidence type="ECO:0000256" key="2">
    <source>
        <dbReference type="ARBA" id="ARBA00004496"/>
    </source>
</evidence>
<evidence type="ECO:0000256" key="3">
    <source>
        <dbReference type="ARBA" id="ARBA00005133"/>
    </source>
</evidence>
<comment type="similarity">
    <text evidence="4 9 10">Belongs to the HisA/HisF family.</text>
</comment>
<dbReference type="GO" id="GO:0000162">
    <property type="term" value="P:L-tryptophan biosynthetic process"/>
    <property type="evidence" value="ECO:0007669"/>
    <property type="project" value="TreeGrafter"/>
</dbReference>
<evidence type="ECO:0000313" key="11">
    <source>
        <dbReference type="EMBL" id="QTN35386.1"/>
    </source>
</evidence>
<dbReference type="HAMAP" id="MF_01014">
    <property type="entry name" value="HisA"/>
    <property type="match status" value="1"/>
</dbReference>
<accession>A0A975ENL7</accession>
<keyword evidence="5 9" id="KW-0963">Cytoplasm</keyword>
<keyword evidence="6 9" id="KW-0028">Amino-acid biosynthesis</keyword>
<evidence type="ECO:0000256" key="10">
    <source>
        <dbReference type="RuleBase" id="RU003657"/>
    </source>
</evidence>
<evidence type="ECO:0000313" key="12">
    <source>
        <dbReference type="Proteomes" id="UP000665026"/>
    </source>
</evidence>
<dbReference type="GO" id="GO:0005737">
    <property type="term" value="C:cytoplasm"/>
    <property type="evidence" value="ECO:0007669"/>
    <property type="project" value="UniProtKB-SubCell"/>
</dbReference>
<evidence type="ECO:0000256" key="5">
    <source>
        <dbReference type="ARBA" id="ARBA00022490"/>
    </source>
</evidence>
<keyword evidence="8 9" id="KW-0413">Isomerase</keyword>
<dbReference type="InterPro" id="IPR044524">
    <property type="entry name" value="Isoase_HisA-like"/>
</dbReference>
<feature type="active site" description="Proton donor" evidence="9">
    <location>
        <position position="128"/>
    </location>
</feature>
<gene>
    <name evidence="9" type="primary">hisA</name>
    <name evidence="11" type="ORF">HZ995_12985</name>
</gene>
<dbReference type="Pfam" id="PF00977">
    <property type="entry name" value="His_biosynth"/>
    <property type="match status" value="1"/>
</dbReference>
<dbReference type="InterPro" id="IPR013785">
    <property type="entry name" value="Aldolase_TIM"/>
</dbReference>
<sequence length="247" mass="26547">MIIYPTIELKDGKCATLYRGREEEASYWHVDPIATVQSFVEAGARWIHVTDLDAVFGTGDNAELVEEIILKAGASVQLGGGIRTREHIESWIDRGAGRVVVGTLAVQDSATVKEMAMRYPDQISVAIDVYQGKLMTDGWRNAGALEPEAFVTAYEDVPLSGIIVTDIDADIGDQDGQLGVISGVAAATRHPVVARGTVHTTDDISRLKYVSNIAGTLVGKALFAKDVDLAEALEIAQPVPEPKAEFI</sequence>
<dbReference type="PANTHER" id="PTHR43090:SF2">
    <property type="entry name" value="1-(5-PHOSPHORIBOSYL)-5-[(5-PHOSPHORIBOSYLAMINO)METHYLIDENEAMINO] IMIDAZOLE-4-CARBOXAMIDE ISOMERASE"/>
    <property type="match status" value="1"/>
</dbReference>
<evidence type="ECO:0000256" key="9">
    <source>
        <dbReference type="HAMAP-Rule" id="MF_01014"/>
    </source>
</evidence>
<dbReference type="CDD" id="cd04732">
    <property type="entry name" value="HisA"/>
    <property type="match status" value="1"/>
</dbReference>
<name>A0A975ENL7_9RHOB</name>
<dbReference type="InterPro" id="IPR011060">
    <property type="entry name" value="RibuloseP-bd_barrel"/>
</dbReference>
<dbReference type="PANTHER" id="PTHR43090">
    <property type="entry name" value="1-(5-PHOSPHORIBOSYL)-5-[(5-PHOSPHORIBOSYLAMINO)METHYLIDENEAMINO] IMIDAZOLE-4-CARBOXAMIDE ISOMERASE"/>
    <property type="match status" value="1"/>
</dbReference>
<reference evidence="11" key="1">
    <citation type="submission" date="2020-07" db="EMBL/GenBank/DDBJ databases">
        <title>Genome sequences of bacteria associated with the marine, planktonic diatom Thalassiosira profunda strain ECT2AJA-044.</title>
        <authorList>
            <person name="Gargas C.B."/>
            <person name="Roberts W.R."/>
            <person name="Alverson A.J."/>
        </authorList>
    </citation>
    <scope>NUCLEOTIDE SEQUENCE</scope>
    <source>
        <strain evidence="11">ECT2AJA-044</strain>
    </source>
</reference>